<evidence type="ECO:0000256" key="6">
    <source>
        <dbReference type="ARBA" id="ARBA00023136"/>
    </source>
</evidence>
<keyword evidence="7" id="KW-0998">Cell outer membrane</keyword>
<dbReference type="InterPro" id="IPR003423">
    <property type="entry name" value="OMP_efflux"/>
</dbReference>
<reference evidence="9" key="1">
    <citation type="submission" date="2023-07" db="EMBL/GenBank/DDBJ databases">
        <title>The genome sequence of Rhodocytophaga aerolata KACC 12507.</title>
        <authorList>
            <person name="Zhang X."/>
        </authorList>
    </citation>
    <scope>NUCLEOTIDE SEQUENCE</scope>
    <source>
        <strain evidence="9">KACC 12507</strain>
    </source>
</reference>
<sequence length="463" mass="51960">MNKPPFYPVIFIWALLLFSTGAIAQDAASRGYSLQQAVDFALANNVNVKNAQVDVKSSNARVGEVRAIGLPQVSGQAQLIHNIEIQNVILEVGAGPSFGGDPTAPQPPVGTPYSFPFQLKNNAVVSVNANQLLFDGSYFIGLKAASTYKELARKNLNQSKIQTVEAVTKAYYGVLVNRERLELLDLNVKYLDTLVRETKAMYDNGFVEKIDVDRLEVQLNNLDYQQQQVDRLQELSLNLLKFQMGLDMKQNIQLTDSLYFEGIENFTVDPVADFDYSQRNEYSLLQTQKELAYLDVRNNRSQYLPQLAAFGTFGYNPAATKLSNITQKERWIDYSFVGLQLNVPIFDGLSKHYKIQQAKLAYEKTNQNMSLLQNSIDLEIRQATITLTNNLDALKSQKRNLDLAAEIVRVTRIKYQQGVGSNIEVNNAITAYKEAETNYYSALYDALIAKVDLDKATGKLLAE</sequence>
<feature type="signal peptide" evidence="8">
    <location>
        <begin position="1"/>
        <end position="24"/>
    </location>
</feature>
<evidence type="ECO:0000256" key="1">
    <source>
        <dbReference type="ARBA" id="ARBA00004442"/>
    </source>
</evidence>
<dbReference type="PANTHER" id="PTHR30026">
    <property type="entry name" value="OUTER MEMBRANE PROTEIN TOLC"/>
    <property type="match status" value="1"/>
</dbReference>
<evidence type="ECO:0000256" key="2">
    <source>
        <dbReference type="ARBA" id="ARBA00007613"/>
    </source>
</evidence>
<organism evidence="9 10">
    <name type="scientific">Rhodocytophaga aerolata</name>
    <dbReference type="NCBI Taxonomy" id="455078"/>
    <lineage>
        <taxon>Bacteria</taxon>
        <taxon>Pseudomonadati</taxon>
        <taxon>Bacteroidota</taxon>
        <taxon>Cytophagia</taxon>
        <taxon>Cytophagales</taxon>
        <taxon>Rhodocytophagaceae</taxon>
        <taxon>Rhodocytophaga</taxon>
    </lineage>
</organism>
<protein>
    <submittedName>
        <fullName evidence="9">TolC family protein</fullName>
    </submittedName>
</protein>
<keyword evidence="10" id="KW-1185">Reference proteome</keyword>
<accession>A0ABT8RGB1</accession>
<proteinExistence type="inferred from homology"/>
<evidence type="ECO:0000313" key="9">
    <source>
        <dbReference type="EMBL" id="MDO1451146.1"/>
    </source>
</evidence>
<keyword evidence="8" id="KW-0732">Signal</keyword>
<evidence type="ECO:0000256" key="3">
    <source>
        <dbReference type="ARBA" id="ARBA00022448"/>
    </source>
</evidence>
<dbReference type="RefSeq" id="WP_302041946.1">
    <property type="nucleotide sequence ID" value="NZ_JAUKPO010000044.1"/>
</dbReference>
<dbReference type="Pfam" id="PF02321">
    <property type="entry name" value="OEP"/>
    <property type="match status" value="2"/>
</dbReference>
<comment type="subcellular location">
    <subcellularLocation>
        <location evidence="1">Cell outer membrane</location>
    </subcellularLocation>
</comment>
<evidence type="ECO:0000256" key="7">
    <source>
        <dbReference type="ARBA" id="ARBA00023237"/>
    </source>
</evidence>
<dbReference type="InterPro" id="IPR051906">
    <property type="entry name" value="TolC-like"/>
</dbReference>
<dbReference type="SUPFAM" id="SSF56954">
    <property type="entry name" value="Outer membrane efflux proteins (OEP)"/>
    <property type="match status" value="1"/>
</dbReference>
<evidence type="ECO:0000256" key="4">
    <source>
        <dbReference type="ARBA" id="ARBA00022452"/>
    </source>
</evidence>
<comment type="similarity">
    <text evidence="2">Belongs to the outer membrane factor (OMF) (TC 1.B.17) family.</text>
</comment>
<evidence type="ECO:0000256" key="8">
    <source>
        <dbReference type="SAM" id="SignalP"/>
    </source>
</evidence>
<keyword evidence="5" id="KW-0812">Transmembrane</keyword>
<evidence type="ECO:0000313" key="10">
    <source>
        <dbReference type="Proteomes" id="UP001168528"/>
    </source>
</evidence>
<gene>
    <name evidence="9" type="ORF">Q0590_33035</name>
</gene>
<dbReference type="Proteomes" id="UP001168528">
    <property type="component" value="Unassembled WGS sequence"/>
</dbReference>
<dbReference type="EMBL" id="JAUKPO010000044">
    <property type="protein sequence ID" value="MDO1451146.1"/>
    <property type="molecule type" value="Genomic_DNA"/>
</dbReference>
<keyword evidence="4" id="KW-1134">Transmembrane beta strand</keyword>
<comment type="caution">
    <text evidence="9">The sequence shown here is derived from an EMBL/GenBank/DDBJ whole genome shotgun (WGS) entry which is preliminary data.</text>
</comment>
<keyword evidence="6" id="KW-0472">Membrane</keyword>
<dbReference type="Gene3D" id="1.20.1600.10">
    <property type="entry name" value="Outer membrane efflux proteins (OEP)"/>
    <property type="match status" value="1"/>
</dbReference>
<name>A0ABT8RGB1_9BACT</name>
<feature type="chain" id="PRO_5045644840" evidence="8">
    <location>
        <begin position="25"/>
        <end position="463"/>
    </location>
</feature>
<keyword evidence="3" id="KW-0813">Transport</keyword>
<dbReference type="PANTHER" id="PTHR30026:SF20">
    <property type="entry name" value="OUTER MEMBRANE PROTEIN TOLC"/>
    <property type="match status" value="1"/>
</dbReference>
<evidence type="ECO:0000256" key="5">
    <source>
        <dbReference type="ARBA" id="ARBA00022692"/>
    </source>
</evidence>